<dbReference type="InterPro" id="IPR017452">
    <property type="entry name" value="GPCR_Rhodpsn_7TM"/>
</dbReference>
<reference evidence="19" key="2">
    <citation type="submission" date="2025-09" db="UniProtKB">
        <authorList>
            <consortium name="Ensembl"/>
        </authorList>
    </citation>
    <scope>IDENTIFICATION</scope>
</reference>
<dbReference type="FunFam" id="1.20.1070.10:FF:000059">
    <property type="entry name" value="G protein-coupled receptor 37"/>
    <property type="match status" value="1"/>
</dbReference>
<dbReference type="AlphaFoldDB" id="A0A8C5M236"/>
<feature type="transmembrane region" description="Helical" evidence="16">
    <location>
        <begin position="158"/>
        <end position="178"/>
    </location>
</feature>
<dbReference type="PROSITE" id="PS50262">
    <property type="entry name" value="G_PROTEIN_RECEP_F1_2"/>
    <property type="match status" value="1"/>
</dbReference>
<evidence type="ECO:0000256" key="9">
    <source>
        <dbReference type="ARBA" id="ARBA00023136"/>
    </source>
</evidence>
<keyword evidence="7 16" id="KW-1133">Transmembrane helix</keyword>
<evidence type="ECO:0000256" key="10">
    <source>
        <dbReference type="ARBA" id="ARBA00023157"/>
    </source>
</evidence>
<keyword evidence="14" id="KW-0966">Cell projection</keyword>
<evidence type="ECO:0000256" key="11">
    <source>
        <dbReference type="ARBA" id="ARBA00023170"/>
    </source>
</evidence>
<name>A0A8C5M236_9ANUR</name>
<evidence type="ECO:0000256" key="6">
    <source>
        <dbReference type="ARBA" id="ARBA00022843"/>
    </source>
</evidence>
<evidence type="ECO:0000256" key="1">
    <source>
        <dbReference type="ARBA" id="ARBA00004316"/>
    </source>
</evidence>
<keyword evidence="8 15" id="KW-0297">G-protein coupled receptor</keyword>
<dbReference type="Ensembl" id="ENSLLET00000007822.1">
    <property type="protein sequence ID" value="ENSLLEP00000007512.1"/>
    <property type="gene ID" value="ENSLLEG00000004766.1"/>
</dbReference>
<keyword evidence="4 15" id="KW-0812">Transmembrane</keyword>
<comment type="subcellular location">
    <subcellularLocation>
        <location evidence="2">Cell membrane</location>
        <topology evidence="2">Multi-pass membrane protein</topology>
    </subcellularLocation>
    <subcellularLocation>
        <location evidence="1">Cell projection</location>
    </subcellularLocation>
</comment>
<keyword evidence="13 15" id="KW-0807">Transducer</keyword>
<evidence type="ECO:0000256" key="15">
    <source>
        <dbReference type="RuleBase" id="RU000688"/>
    </source>
</evidence>
<dbReference type="GO" id="GO:0042995">
    <property type="term" value="C:cell projection"/>
    <property type="evidence" value="ECO:0007669"/>
    <property type="project" value="UniProtKB-SubCell"/>
</dbReference>
<comment type="similarity">
    <text evidence="15">Belongs to the G-protein coupled receptor 1 family.</text>
</comment>
<dbReference type="Gene3D" id="1.20.1070.10">
    <property type="entry name" value="Rhodopsin 7-helix transmembrane proteins"/>
    <property type="match status" value="1"/>
</dbReference>
<feature type="domain" description="G-protein coupled receptors family 1 profile" evidence="18">
    <location>
        <begin position="137"/>
        <end position="398"/>
    </location>
</feature>
<dbReference type="Proteomes" id="UP000694569">
    <property type="component" value="Unplaced"/>
</dbReference>
<keyword evidence="5 17" id="KW-0732">Signal</keyword>
<keyword evidence="10" id="KW-1015">Disulfide bond</keyword>
<keyword evidence="11 15" id="KW-0675">Receptor</keyword>
<dbReference type="PROSITE" id="PS00237">
    <property type="entry name" value="G_PROTEIN_RECEP_F1_1"/>
    <property type="match status" value="1"/>
</dbReference>
<keyword evidence="12" id="KW-0325">Glycoprotein</keyword>
<evidence type="ECO:0000256" key="7">
    <source>
        <dbReference type="ARBA" id="ARBA00022989"/>
    </source>
</evidence>
<keyword evidence="20" id="KW-1185">Reference proteome</keyword>
<evidence type="ECO:0000256" key="12">
    <source>
        <dbReference type="ARBA" id="ARBA00023180"/>
    </source>
</evidence>
<dbReference type="PRINTS" id="PR00237">
    <property type="entry name" value="GPCRRHODOPSN"/>
</dbReference>
<feature type="chain" id="PRO_5034300700" evidence="17">
    <location>
        <begin position="26"/>
        <end position="457"/>
    </location>
</feature>
<feature type="transmembrane region" description="Helical" evidence="16">
    <location>
        <begin position="301"/>
        <end position="322"/>
    </location>
</feature>
<dbReference type="GO" id="GO:0043235">
    <property type="term" value="C:receptor complex"/>
    <property type="evidence" value="ECO:0007669"/>
    <property type="project" value="TreeGrafter"/>
</dbReference>
<evidence type="ECO:0000256" key="16">
    <source>
        <dbReference type="SAM" id="Phobius"/>
    </source>
</evidence>
<evidence type="ECO:0000256" key="3">
    <source>
        <dbReference type="ARBA" id="ARBA00022475"/>
    </source>
</evidence>
<accession>A0A8C5M236</accession>
<dbReference type="InterPro" id="IPR003909">
    <property type="entry name" value="GPR37_orph"/>
</dbReference>
<keyword evidence="6" id="KW-0832">Ubl conjugation</keyword>
<feature type="transmembrane region" description="Helical" evidence="16">
    <location>
        <begin position="342"/>
        <end position="362"/>
    </location>
</feature>
<keyword evidence="9 16" id="KW-0472">Membrane</keyword>
<dbReference type="GO" id="GO:0005886">
    <property type="term" value="C:plasma membrane"/>
    <property type="evidence" value="ECO:0007669"/>
    <property type="project" value="UniProtKB-SubCell"/>
</dbReference>
<evidence type="ECO:0000313" key="19">
    <source>
        <dbReference type="Ensembl" id="ENSLLEP00000007512.1"/>
    </source>
</evidence>
<dbReference type="PANTHER" id="PTHR46216:SF4">
    <property type="entry name" value="G-PROTEIN COUPLED RECEPTOR 37-LIKE 1"/>
    <property type="match status" value="1"/>
</dbReference>
<feature type="transmembrane region" description="Helical" evidence="16">
    <location>
        <begin position="382"/>
        <end position="401"/>
    </location>
</feature>
<evidence type="ECO:0000256" key="8">
    <source>
        <dbReference type="ARBA" id="ARBA00023040"/>
    </source>
</evidence>
<organism evidence="19 20">
    <name type="scientific">Leptobrachium leishanense</name>
    <name type="common">Leishan spiny toad</name>
    <dbReference type="NCBI Taxonomy" id="445787"/>
    <lineage>
        <taxon>Eukaryota</taxon>
        <taxon>Metazoa</taxon>
        <taxon>Chordata</taxon>
        <taxon>Craniata</taxon>
        <taxon>Vertebrata</taxon>
        <taxon>Euteleostomi</taxon>
        <taxon>Amphibia</taxon>
        <taxon>Batrachia</taxon>
        <taxon>Anura</taxon>
        <taxon>Pelobatoidea</taxon>
        <taxon>Megophryidae</taxon>
        <taxon>Leptobrachium</taxon>
    </lineage>
</organism>
<feature type="transmembrane region" description="Helical" evidence="16">
    <location>
        <begin position="118"/>
        <end position="146"/>
    </location>
</feature>
<dbReference type="OrthoDB" id="8960080at2759"/>
<evidence type="ECO:0000256" key="5">
    <source>
        <dbReference type="ARBA" id="ARBA00022729"/>
    </source>
</evidence>
<evidence type="ECO:0000256" key="17">
    <source>
        <dbReference type="SAM" id="SignalP"/>
    </source>
</evidence>
<sequence length="457" mass="51274">MKDSRVVVSLIFLFMGFLLTNRIDATDSSKECHLIRKLKSDATLRDFDKKVGEWMKHRTKRGSQDEASKKDHVVYPRLIKPMPSRILEINQVRNDTSISSTWHPQLQNPLYPLGESSLTAYGILLLSLVVFAVGIIGNLSVMCIVWHSLYLKSAWDSILAGLALWDFLLLFFCLPVVVFQEITHRRLLGVLSCRIVHYMEVSSLGVSTFSLCALGIDRFQMITSPQTTPRPVEGCQSILGKLSVIWLGSLILALPEILLWQLSQEHSPVSGLVSESCTMHPAPNLPPVLHSLVLTYQHARMWWFLGCYFCLPLLFTVISLLVTLRIIGTSKDNKYGQCQRHLSWMVMVLAAVYGVCTLPENVTNVLVSYTRLDVPKDLMTLITQFFLFLKCAVTPVLLLCLSKPLGQAFLDCCCCCCEEAVSSDNVQITEEGRNNAEELKTPMICITNSEQPLGTPC</sequence>
<feature type="transmembrane region" description="Helical" evidence="16">
    <location>
        <begin position="238"/>
        <end position="260"/>
    </location>
</feature>
<dbReference type="GeneTree" id="ENSGT01150000286942"/>
<proteinExistence type="inferred from homology"/>
<evidence type="ECO:0000256" key="13">
    <source>
        <dbReference type="ARBA" id="ARBA00023224"/>
    </source>
</evidence>
<dbReference type="GO" id="GO:0043410">
    <property type="term" value="P:positive regulation of MAPK cascade"/>
    <property type="evidence" value="ECO:0007669"/>
    <property type="project" value="TreeGrafter"/>
</dbReference>
<dbReference type="SUPFAM" id="SSF81321">
    <property type="entry name" value="Family A G protein-coupled receptor-like"/>
    <property type="match status" value="1"/>
</dbReference>
<evidence type="ECO:0000256" key="14">
    <source>
        <dbReference type="ARBA" id="ARBA00023273"/>
    </source>
</evidence>
<dbReference type="InterPro" id="IPR000276">
    <property type="entry name" value="GPCR_Rhodpsn"/>
</dbReference>
<feature type="signal peptide" evidence="17">
    <location>
        <begin position="1"/>
        <end position="25"/>
    </location>
</feature>
<evidence type="ECO:0000256" key="2">
    <source>
        <dbReference type="ARBA" id="ARBA00004651"/>
    </source>
</evidence>
<dbReference type="PANTHER" id="PTHR46216">
    <property type="entry name" value="PROSAPOSIN RECEPTOR GPR37 FAMILY MEMBER"/>
    <property type="match status" value="1"/>
</dbReference>
<dbReference type="PRINTS" id="PR01421">
    <property type="entry name" value="GPR37ORPHANR"/>
</dbReference>
<protein>
    <submittedName>
        <fullName evidence="19">G protein-coupled receptor 37 like 1</fullName>
    </submittedName>
</protein>
<dbReference type="GO" id="GO:0007193">
    <property type="term" value="P:adenylate cyclase-inhibiting G protein-coupled receptor signaling pathway"/>
    <property type="evidence" value="ECO:0007669"/>
    <property type="project" value="TreeGrafter"/>
</dbReference>
<evidence type="ECO:0000256" key="4">
    <source>
        <dbReference type="ARBA" id="ARBA00022692"/>
    </source>
</evidence>
<keyword evidence="3" id="KW-1003">Cell membrane</keyword>
<reference evidence="19" key="1">
    <citation type="submission" date="2025-08" db="UniProtKB">
        <authorList>
            <consortium name="Ensembl"/>
        </authorList>
    </citation>
    <scope>IDENTIFICATION</scope>
</reference>
<feature type="transmembrane region" description="Helical" evidence="16">
    <location>
        <begin position="198"/>
        <end position="217"/>
    </location>
</feature>
<evidence type="ECO:0000259" key="18">
    <source>
        <dbReference type="PROSITE" id="PS50262"/>
    </source>
</evidence>
<dbReference type="GO" id="GO:0008528">
    <property type="term" value="F:G protein-coupled peptide receptor activity"/>
    <property type="evidence" value="ECO:0007669"/>
    <property type="project" value="TreeGrafter"/>
</dbReference>
<evidence type="ECO:0000313" key="20">
    <source>
        <dbReference type="Proteomes" id="UP000694569"/>
    </source>
</evidence>
<dbReference type="Pfam" id="PF00001">
    <property type="entry name" value="7tm_1"/>
    <property type="match status" value="1"/>
</dbReference>
<gene>
    <name evidence="19" type="primary">GPR37L1</name>
</gene>